<evidence type="ECO:0000313" key="2">
    <source>
        <dbReference type="Proteomes" id="UP001234297"/>
    </source>
</evidence>
<gene>
    <name evidence="1" type="ORF">MRB53_000573</name>
</gene>
<comment type="caution">
    <text evidence="1">The sequence shown here is derived from an EMBL/GenBank/DDBJ whole genome shotgun (WGS) entry which is preliminary data.</text>
</comment>
<proteinExistence type="predicted"/>
<protein>
    <submittedName>
        <fullName evidence="1">Uncharacterized protein</fullName>
    </submittedName>
</protein>
<accession>A0ACC2MPH8</accession>
<reference evidence="1 2" key="1">
    <citation type="journal article" date="2022" name="Hortic Res">
        <title>A haplotype resolved chromosomal level avocado genome allows analysis of novel avocado genes.</title>
        <authorList>
            <person name="Nath O."/>
            <person name="Fletcher S.J."/>
            <person name="Hayward A."/>
            <person name="Shaw L.M."/>
            <person name="Masouleh A.K."/>
            <person name="Furtado A."/>
            <person name="Henry R.J."/>
            <person name="Mitter N."/>
        </authorList>
    </citation>
    <scope>NUCLEOTIDE SEQUENCE [LARGE SCALE GENOMIC DNA]</scope>
    <source>
        <strain evidence="2">cv. Hass</strain>
    </source>
</reference>
<dbReference type="Proteomes" id="UP001234297">
    <property type="component" value="Chromosome 1"/>
</dbReference>
<sequence>MVILKEESVDTGGTVAKAKMAVIVQGVSGCRSTRYLRHIHRAIDASLIVIVISTFMFQPVERRESRLWLLAGRLFHDSSRVSHSYIHLSPIFTLRTPSPSPSPPSLSSSPPAHAVLTIFVFHLLASSPLSSLPEPVSPSSPLPSSRNLSLIAIFSLLHRQTHLAFSTHRQTHPHLHPRPLILSNHPSSPPLHCLIASSCAETPRRHCPPLAPSSSQRQQPSLAIFIALSIFLAVAAAITRHLHRPLRLPRSGSTSLAVSLAIGLLAPIPSASTAIAILCPKLSLDSRENLCWFAVSNGGLISPSSSLRGYHTIGIIPRYAVLLGC</sequence>
<keyword evidence="2" id="KW-1185">Reference proteome</keyword>
<name>A0ACC2MPH8_PERAE</name>
<dbReference type="EMBL" id="CM056809">
    <property type="protein sequence ID" value="KAJ8647550.1"/>
    <property type="molecule type" value="Genomic_DNA"/>
</dbReference>
<organism evidence="1 2">
    <name type="scientific">Persea americana</name>
    <name type="common">Avocado</name>
    <dbReference type="NCBI Taxonomy" id="3435"/>
    <lineage>
        <taxon>Eukaryota</taxon>
        <taxon>Viridiplantae</taxon>
        <taxon>Streptophyta</taxon>
        <taxon>Embryophyta</taxon>
        <taxon>Tracheophyta</taxon>
        <taxon>Spermatophyta</taxon>
        <taxon>Magnoliopsida</taxon>
        <taxon>Magnoliidae</taxon>
        <taxon>Laurales</taxon>
        <taxon>Lauraceae</taxon>
        <taxon>Persea</taxon>
    </lineage>
</organism>
<evidence type="ECO:0000313" key="1">
    <source>
        <dbReference type="EMBL" id="KAJ8647550.1"/>
    </source>
</evidence>